<evidence type="ECO:0000313" key="4">
    <source>
        <dbReference type="Proteomes" id="UP001141552"/>
    </source>
</evidence>
<dbReference type="InterPro" id="IPR001841">
    <property type="entry name" value="Znf_RING"/>
</dbReference>
<dbReference type="PANTHER" id="PTHR16047:SF13">
    <property type="entry name" value="E3 UBIQUITIN-PROTEIN LIGASE RFWD3"/>
    <property type="match status" value="1"/>
</dbReference>
<dbReference type="GO" id="GO:0008270">
    <property type="term" value="F:zinc ion binding"/>
    <property type="evidence" value="ECO:0007669"/>
    <property type="project" value="UniProtKB-KW"/>
</dbReference>
<dbReference type="InterPro" id="IPR013083">
    <property type="entry name" value="Znf_RING/FYVE/PHD"/>
</dbReference>
<gene>
    <name evidence="3" type="ORF">Tsubulata_006798</name>
</gene>
<dbReference type="SUPFAM" id="SSF57850">
    <property type="entry name" value="RING/U-box"/>
    <property type="match status" value="1"/>
</dbReference>
<dbReference type="GO" id="GO:0036297">
    <property type="term" value="P:interstrand cross-link repair"/>
    <property type="evidence" value="ECO:0007669"/>
    <property type="project" value="InterPro"/>
</dbReference>
<keyword evidence="1" id="KW-0862">Zinc</keyword>
<evidence type="ECO:0000256" key="1">
    <source>
        <dbReference type="PROSITE-ProRule" id="PRU00175"/>
    </source>
</evidence>
<evidence type="ECO:0000313" key="3">
    <source>
        <dbReference type="EMBL" id="KAJ4843470.1"/>
    </source>
</evidence>
<dbReference type="Pfam" id="PF13639">
    <property type="entry name" value="zf-RING_2"/>
    <property type="match status" value="1"/>
</dbReference>
<feature type="domain" description="RING-type" evidence="2">
    <location>
        <begin position="46"/>
        <end position="94"/>
    </location>
</feature>
<reference evidence="3" key="1">
    <citation type="submission" date="2022-02" db="EMBL/GenBank/DDBJ databases">
        <authorList>
            <person name="Henning P.M."/>
            <person name="McCubbin A.G."/>
            <person name="Shore J.S."/>
        </authorList>
    </citation>
    <scope>NUCLEOTIDE SEQUENCE</scope>
    <source>
        <strain evidence="3">F60SS</strain>
        <tissue evidence="3">Leaves</tissue>
    </source>
</reference>
<dbReference type="AlphaFoldDB" id="A0A9Q0G6S1"/>
<sequence length="245" mass="27616">MPEPEAYSYTSSCSEPRAKRRRAAEGGDAGFSGSHCNRTEIDGLFCSICMEAWTTDHGGDHHSCCLPCGHVFGSSCIRRWIRQRGRLARCPQCNRKCTLKGVRKLYPVPVVINDLQERLQFLEAKCRHLEFRAADWCEKESGWCKKESAWQKREDALQFKVGKLEKRTAYLERLLQELESRPSRALPAGRGYQAQSIFGKQANPNAYSASGTQTVSKLLGLDRTRLNWTALSIGAVLLLGFSRLN</sequence>
<evidence type="ECO:0000259" key="2">
    <source>
        <dbReference type="PROSITE" id="PS50089"/>
    </source>
</evidence>
<proteinExistence type="predicted"/>
<dbReference type="GO" id="GO:0005634">
    <property type="term" value="C:nucleus"/>
    <property type="evidence" value="ECO:0007669"/>
    <property type="project" value="InterPro"/>
</dbReference>
<organism evidence="3 4">
    <name type="scientific">Turnera subulata</name>
    <dbReference type="NCBI Taxonomy" id="218843"/>
    <lineage>
        <taxon>Eukaryota</taxon>
        <taxon>Viridiplantae</taxon>
        <taxon>Streptophyta</taxon>
        <taxon>Embryophyta</taxon>
        <taxon>Tracheophyta</taxon>
        <taxon>Spermatophyta</taxon>
        <taxon>Magnoliopsida</taxon>
        <taxon>eudicotyledons</taxon>
        <taxon>Gunneridae</taxon>
        <taxon>Pentapetalae</taxon>
        <taxon>rosids</taxon>
        <taxon>fabids</taxon>
        <taxon>Malpighiales</taxon>
        <taxon>Passifloraceae</taxon>
        <taxon>Turnera</taxon>
    </lineage>
</organism>
<dbReference type="GO" id="GO:0004842">
    <property type="term" value="F:ubiquitin-protein transferase activity"/>
    <property type="evidence" value="ECO:0007669"/>
    <property type="project" value="InterPro"/>
</dbReference>
<keyword evidence="1" id="KW-0479">Metal-binding</keyword>
<dbReference type="Proteomes" id="UP001141552">
    <property type="component" value="Unassembled WGS sequence"/>
</dbReference>
<keyword evidence="1" id="KW-0863">Zinc-finger</keyword>
<dbReference type="InterPro" id="IPR037381">
    <property type="entry name" value="RFWD3"/>
</dbReference>
<reference evidence="3" key="2">
    <citation type="journal article" date="2023" name="Plants (Basel)">
        <title>Annotation of the Turnera subulata (Passifloraceae) Draft Genome Reveals the S-Locus Evolved after the Divergence of Turneroideae from Passifloroideae in a Stepwise Manner.</title>
        <authorList>
            <person name="Henning P.M."/>
            <person name="Roalson E.H."/>
            <person name="Mir W."/>
            <person name="McCubbin A.G."/>
            <person name="Shore J.S."/>
        </authorList>
    </citation>
    <scope>NUCLEOTIDE SEQUENCE</scope>
    <source>
        <strain evidence="3">F60SS</strain>
    </source>
</reference>
<dbReference type="EMBL" id="JAKUCV010002229">
    <property type="protein sequence ID" value="KAJ4843470.1"/>
    <property type="molecule type" value="Genomic_DNA"/>
</dbReference>
<dbReference type="PANTHER" id="PTHR16047">
    <property type="entry name" value="RFWD3 PROTEIN"/>
    <property type="match status" value="1"/>
</dbReference>
<name>A0A9Q0G6S1_9ROSI</name>
<accession>A0A9Q0G6S1</accession>
<keyword evidence="4" id="KW-1185">Reference proteome</keyword>
<dbReference type="PROSITE" id="PS50089">
    <property type="entry name" value="ZF_RING_2"/>
    <property type="match status" value="1"/>
</dbReference>
<dbReference type="GO" id="GO:0016567">
    <property type="term" value="P:protein ubiquitination"/>
    <property type="evidence" value="ECO:0007669"/>
    <property type="project" value="InterPro"/>
</dbReference>
<dbReference type="OrthoDB" id="5600418at2759"/>
<comment type="caution">
    <text evidence="3">The sequence shown here is derived from an EMBL/GenBank/DDBJ whole genome shotgun (WGS) entry which is preliminary data.</text>
</comment>
<protein>
    <recommendedName>
        <fullName evidence="2">RING-type domain-containing protein</fullName>
    </recommendedName>
</protein>
<dbReference type="SMART" id="SM00184">
    <property type="entry name" value="RING"/>
    <property type="match status" value="1"/>
</dbReference>
<dbReference type="Gene3D" id="3.30.40.10">
    <property type="entry name" value="Zinc/RING finger domain, C3HC4 (zinc finger)"/>
    <property type="match status" value="1"/>
</dbReference>